<feature type="compositionally biased region" description="Basic and acidic residues" evidence="1">
    <location>
        <begin position="27"/>
        <end position="44"/>
    </location>
</feature>
<gene>
    <name evidence="2" type="ORF">CUJ84_Chr000083</name>
</gene>
<dbReference type="EMBL" id="CP025012">
    <property type="protein sequence ID" value="AUW40507.1"/>
    <property type="molecule type" value="Genomic_DNA"/>
</dbReference>
<name>A0A2K9YX16_RHILE</name>
<evidence type="ECO:0000256" key="1">
    <source>
        <dbReference type="SAM" id="MobiDB-lite"/>
    </source>
</evidence>
<dbReference type="Proteomes" id="UP000238523">
    <property type="component" value="Chromosome"/>
</dbReference>
<organism evidence="2 3">
    <name type="scientific">Rhizobium leguminosarum</name>
    <dbReference type="NCBI Taxonomy" id="384"/>
    <lineage>
        <taxon>Bacteria</taxon>
        <taxon>Pseudomonadati</taxon>
        <taxon>Pseudomonadota</taxon>
        <taxon>Alphaproteobacteria</taxon>
        <taxon>Hyphomicrobiales</taxon>
        <taxon>Rhizobiaceae</taxon>
        <taxon>Rhizobium/Agrobacterium group</taxon>
        <taxon>Rhizobium</taxon>
    </lineage>
</organism>
<feature type="region of interest" description="Disordered" evidence="1">
    <location>
        <begin position="1"/>
        <end position="77"/>
    </location>
</feature>
<proteinExistence type="predicted"/>
<accession>A0A2K9YX16</accession>
<sequence length="77" mass="8608">MSPQENAARRRLALMAAPHPNPLPVKNGERGRAMRERVGTERARHVPSPRLRGEGGGSRMRGWCRQSPGPRMTPSRE</sequence>
<dbReference type="AlphaFoldDB" id="A0A2K9YX16"/>
<evidence type="ECO:0000313" key="3">
    <source>
        <dbReference type="Proteomes" id="UP000238523"/>
    </source>
</evidence>
<protein>
    <submittedName>
        <fullName evidence="2">Uncharacterized protein</fullName>
    </submittedName>
</protein>
<reference evidence="2 3" key="1">
    <citation type="submission" date="2017-11" db="EMBL/GenBank/DDBJ databases">
        <title>Complete genome of Rhizobium leguminosarum Norway, an ineffective micro-symbiont.</title>
        <authorList>
            <person name="Hoffrichter A."/>
            <person name="Liang J."/>
            <person name="Brachmann A."/>
            <person name="Marin M."/>
        </authorList>
    </citation>
    <scope>NUCLEOTIDE SEQUENCE [LARGE SCALE GENOMIC DNA]</scope>
    <source>
        <strain evidence="2 3">Norway</strain>
    </source>
</reference>
<evidence type="ECO:0000313" key="2">
    <source>
        <dbReference type="EMBL" id="AUW40507.1"/>
    </source>
</evidence>